<evidence type="ECO:0000313" key="5">
    <source>
        <dbReference type="Proteomes" id="UP000249890"/>
    </source>
</evidence>
<keyword evidence="2" id="KW-0472">Membrane</keyword>
<dbReference type="RefSeq" id="WP_087917990.1">
    <property type="nucleotide sequence ID" value="NZ_CP021780.1"/>
</dbReference>
<keyword evidence="2" id="KW-0812">Transmembrane</keyword>
<dbReference type="NCBIfam" id="TIGR02871">
    <property type="entry name" value="spore_ylbJ"/>
    <property type="match status" value="1"/>
</dbReference>
<dbReference type="InterPro" id="IPR011642">
    <property type="entry name" value="Gate_dom"/>
</dbReference>
<evidence type="ECO:0000256" key="2">
    <source>
        <dbReference type="SAM" id="Phobius"/>
    </source>
</evidence>
<feature type="transmembrane region" description="Helical" evidence="2">
    <location>
        <begin position="387"/>
        <end position="411"/>
    </location>
</feature>
<proteinExistence type="predicted"/>
<sequence>MNLRKMGGLLLALVLASCMGLMLIHPAASLAAALRGLTVWWDVLFPSLFPFFVISEIMLGLGVVHLFGALLDPLMRPLFGIPGSGGFVAAMGYVSGYPIGAKLTAKLREQKLVNRIEGERLVAFTTSSDPIFLLGAVSVGFFHDASLGWILALSHYGSGLLVGLLMSFHGRKEEAAATASTEQPAGTLHATEKQAVTAPPSSPGRLRTALSSMAEARRRDGRSLGELLNGALQSSLQLIIVVGGLVVFFNVLMELLARAGIMSGLFGFAGWLLSAAGFPPALGPALTGGFFEVTLGARLAGEAARSIPLQFKVAAAAFILSWGGLSVHAQVASILNGTGLRYLPFMAARLMHAVLAAAAVLLLWRPVMGAPLPTWLSLSPAGMNPAASGFAARLALLGVLLAAALLLSLLLQPGIAWLQKLRSSGKSA</sequence>
<feature type="region of interest" description="Disordered" evidence="1">
    <location>
        <begin position="176"/>
        <end position="212"/>
    </location>
</feature>
<feature type="domain" description="Nucleoside transporter/FeoB GTPase Gate" evidence="3">
    <location>
        <begin position="44"/>
        <end position="116"/>
    </location>
</feature>
<feature type="transmembrane region" description="Helical" evidence="2">
    <location>
        <begin position="227"/>
        <end position="249"/>
    </location>
</feature>
<dbReference type="AlphaFoldDB" id="A0A2Z2KBB7"/>
<evidence type="ECO:0000256" key="1">
    <source>
        <dbReference type="SAM" id="MobiDB-lite"/>
    </source>
</evidence>
<keyword evidence="5" id="KW-1185">Reference proteome</keyword>
<dbReference type="EMBL" id="CP021780">
    <property type="protein sequence ID" value="ASA24006.1"/>
    <property type="molecule type" value="Genomic_DNA"/>
</dbReference>
<feature type="transmembrane region" description="Helical" evidence="2">
    <location>
        <begin position="255"/>
        <end position="274"/>
    </location>
</feature>
<protein>
    <submittedName>
        <fullName evidence="4">Sporulation integral membrane protein YlbJ</fullName>
    </submittedName>
</protein>
<dbReference type="KEGG" id="pdh:B9T62_26410"/>
<evidence type="ECO:0000313" key="4">
    <source>
        <dbReference type="EMBL" id="ASA24006.1"/>
    </source>
</evidence>
<dbReference type="Pfam" id="PF07670">
    <property type="entry name" value="Gate"/>
    <property type="match status" value="1"/>
</dbReference>
<evidence type="ECO:0000259" key="3">
    <source>
        <dbReference type="Pfam" id="PF07670"/>
    </source>
</evidence>
<feature type="transmembrane region" description="Helical" evidence="2">
    <location>
        <begin position="47"/>
        <end position="71"/>
    </location>
</feature>
<feature type="transmembrane region" description="Helical" evidence="2">
    <location>
        <begin position="148"/>
        <end position="168"/>
    </location>
</feature>
<keyword evidence="2" id="KW-1133">Transmembrane helix</keyword>
<feature type="transmembrane region" description="Helical" evidence="2">
    <location>
        <begin position="313"/>
        <end position="335"/>
    </location>
</feature>
<dbReference type="InterPro" id="IPR014226">
    <property type="entry name" value="Spore_IM_YlbJ"/>
</dbReference>
<feature type="transmembrane region" description="Helical" evidence="2">
    <location>
        <begin position="121"/>
        <end position="142"/>
    </location>
</feature>
<dbReference type="PROSITE" id="PS51257">
    <property type="entry name" value="PROKAR_LIPOPROTEIN"/>
    <property type="match status" value="1"/>
</dbReference>
<accession>A0A2Z2KBB7</accession>
<reference evidence="4 5" key="1">
    <citation type="submission" date="2017-06" db="EMBL/GenBank/DDBJ databases">
        <title>Complete genome sequence of Paenibacillus donghaensis KCTC 13049T isolated from East Sea sediment, South Korea.</title>
        <authorList>
            <person name="Jung B.K."/>
            <person name="Hong S.-J."/>
            <person name="Shin J.-H."/>
        </authorList>
    </citation>
    <scope>NUCLEOTIDE SEQUENCE [LARGE SCALE GENOMIC DNA]</scope>
    <source>
        <strain evidence="4 5">KCTC 13049</strain>
    </source>
</reference>
<organism evidence="4 5">
    <name type="scientific">Paenibacillus donghaensis</name>
    <dbReference type="NCBI Taxonomy" id="414771"/>
    <lineage>
        <taxon>Bacteria</taxon>
        <taxon>Bacillati</taxon>
        <taxon>Bacillota</taxon>
        <taxon>Bacilli</taxon>
        <taxon>Bacillales</taxon>
        <taxon>Paenibacillaceae</taxon>
        <taxon>Paenibacillus</taxon>
    </lineage>
</organism>
<gene>
    <name evidence="4" type="primary">ylbJ</name>
    <name evidence="4" type="ORF">B9T62_26410</name>
</gene>
<name>A0A2Z2KBB7_9BACL</name>
<dbReference type="OrthoDB" id="1645614at2"/>
<dbReference type="Proteomes" id="UP000249890">
    <property type="component" value="Chromosome"/>
</dbReference>
<feature type="transmembrane region" description="Helical" evidence="2">
    <location>
        <begin position="347"/>
        <end position="367"/>
    </location>
</feature>